<evidence type="ECO:0000256" key="2">
    <source>
        <dbReference type="ARBA" id="ARBA00001946"/>
    </source>
</evidence>
<reference evidence="8" key="1">
    <citation type="submission" date="2020-11" db="EMBL/GenBank/DDBJ databases">
        <title>Novosphingobium aureum sp. nov., a marine bacterium isolated from sediment of a salt flat.</title>
        <authorList>
            <person name="Yoo Y."/>
            <person name="Kim J.-J."/>
        </authorList>
    </citation>
    <scope>NUCLEOTIDE SEQUENCE</scope>
    <source>
        <strain evidence="8">YJ-S2-02</strain>
    </source>
</reference>
<evidence type="ECO:0000256" key="3">
    <source>
        <dbReference type="ARBA" id="ARBA00022723"/>
    </source>
</evidence>
<comment type="caution">
    <text evidence="8">The sequence shown here is derived from an EMBL/GenBank/DDBJ whole genome shotgun (WGS) entry which is preliminary data.</text>
</comment>
<gene>
    <name evidence="8" type="ORF">I5E68_03165</name>
</gene>
<keyword evidence="9" id="KW-1185">Reference proteome</keyword>
<dbReference type="EMBL" id="JADZGI010000001">
    <property type="protein sequence ID" value="MBH0111952.1"/>
    <property type="molecule type" value="Genomic_DNA"/>
</dbReference>
<evidence type="ECO:0000256" key="6">
    <source>
        <dbReference type="ARBA" id="ARBA00023211"/>
    </source>
</evidence>
<comment type="cofactor">
    <cofactor evidence="1">
        <name>Mn(2+)</name>
        <dbReference type="ChEBI" id="CHEBI:29035"/>
    </cofactor>
</comment>
<dbReference type="PANTHER" id="PTHR12318:SF0">
    <property type="entry name" value="ACYL-COENZYME A DIPHOSPHATASE NUDT19"/>
    <property type="match status" value="1"/>
</dbReference>
<organism evidence="8 9">
    <name type="scientific">Novosphingobium aureum</name>
    <dbReference type="NCBI Taxonomy" id="2792964"/>
    <lineage>
        <taxon>Bacteria</taxon>
        <taxon>Pseudomonadati</taxon>
        <taxon>Pseudomonadota</taxon>
        <taxon>Alphaproteobacteria</taxon>
        <taxon>Sphingomonadales</taxon>
        <taxon>Sphingomonadaceae</taxon>
        <taxon>Novosphingobium</taxon>
    </lineage>
</organism>
<keyword evidence="6" id="KW-0464">Manganese</keyword>
<feature type="domain" description="Nudix hydrolase" evidence="7">
    <location>
        <begin position="17"/>
        <end position="206"/>
    </location>
</feature>
<evidence type="ECO:0000256" key="4">
    <source>
        <dbReference type="ARBA" id="ARBA00022801"/>
    </source>
</evidence>
<keyword evidence="5" id="KW-0460">Magnesium</keyword>
<dbReference type="InterPro" id="IPR000086">
    <property type="entry name" value="NUDIX_hydrolase_dom"/>
</dbReference>
<evidence type="ECO:0000256" key="1">
    <source>
        <dbReference type="ARBA" id="ARBA00001936"/>
    </source>
</evidence>
<accession>A0A931MJL9</accession>
<evidence type="ECO:0000313" key="8">
    <source>
        <dbReference type="EMBL" id="MBH0111952.1"/>
    </source>
</evidence>
<evidence type="ECO:0000313" key="9">
    <source>
        <dbReference type="Proteomes" id="UP000617634"/>
    </source>
</evidence>
<sequence length="266" mass="29259">MSQASAPSDQPMPAHAPRVIPAATLVIFRNAPQAGQPPELLFVQRSREMRFAGGATVFPGGRVDPADRELGARLLPAMPIEMAAARIAAIRETLEETGLAIAVDRPVSVDEARTAREVLLEDGRLSTVLDRFGWTLDPQSLAFFAHWCPLWEGAFDTRFFITDLGTGAVDVTVDATENTRLFWASAAEALAMADRGEISVIFPTRRNLERLALYASHEEALAALRRFPQRRVHPWAEQRPDGEWLVIPDDLGYPVLGEPKASARRG</sequence>
<evidence type="ECO:0000256" key="5">
    <source>
        <dbReference type="ARBA" id="ARBA00022842"/>
    </source>
</evidence>
<protein>
    <submittedName>
        <fullName evidence="8">NUDIX domain-containing protein</fullName>
    </submittedName>
</protein>
<dbReference type="SUPFAM" id="SSF55811">
    <property type="entry name" value="Nudix"/>
    <property type="match status" value="1"/>
</dbReference>
<dbReference type="PROSITE" id="PS51462">
    <property type="entry name" value="NUDIX"/>
    <property type="match status" value="1"/>
</dbReference>
<dbReference type="GO" id="GO:0016818">
    <property type="term" value="F:hydrolase activity, acting on acid anhydrides, in phosphorus-containing anhydrides"/>
    <property type="evidence" value="ECO:0007669"/>
    <property type="project" value="InterPro"/>
</dbReference>
<dbReference type="PANTHER" id="PTHR12318">
    <property type="entry name" value="TESTOSTERONE-REGULATED PROTEIN RP2"/>
    <property type="match status" value="1"/>
</dbReference>
<evidence type="ECO:0000259" key="7">
    <source>
        <dbReference type="PROSITE" id="PS51462"/>
    </source>
</evidence>
<name>A0A931MJL9_9SPHN</name>
<keyword evidence="4" id="KW-0378">Hydrolase</keyword>
<dbReference type="Gene3D" id="3.90.79.10">
    <property type="entry name" value="Nucleoside Triphosphate Pyrophosphohydrolase"/>
    <property type="match status" value="1"/>
</dbReference>
<dbReference type="InterPro" id="IPR039121">
    <property type="entry name" value="NUDT19"/>
</dbReference>
<comment type="cofactor">
    <cofactor evidence="2">
        <name>Mg(2+)</name>
        <dbReference type="ChEBI" id="CHEBI:18420"/>
    </cofactor>
</comment>
<dbReference type="AlphaFoldDB" id="A0A931MJL9"/>
<dbReference type="InterPro" id="IPR015797">
    <property type="entry name" value="NUDIX_hydrolase-like_dom_sf"/>
</dbReference>
<keyword evidence="3" id="KW-0479">Metal-binding</keyword>
<proteinExistence type="predicted"/>
<dbReference type="GO" id="GO:0046872">
    <property type="term" value="F:metal ion binding"/>
    <property type="evidence" value="ECO:0007669"/>
    <property type="project" value="UniProtKB-KW"/>
</dbReference>
<dbReference type="Proteomes" id="UP000617634">
    <property type="component" value="Unassembled WGS sequence"/>
</dbReference>
<dbReference type="RefSeq" id="WP_197160697.1">
    <property type="nucleotide sequence ID" value="NZ_JADZGI010000001.1"/>
</dbReference>